<name>A0ABM5VJA0_THEA5</name>
<protein>
    <submittedName>
        <fullName evidence="2">Uncharacterized protein</fullName>
    </submittedName>
</protein>
<keyword evidence="3" id="KW-1185">Reference proteome</keyword>
<organism evidence="2 3">
    <name type="scientific">Thermus aquaticus (strain ATCC BAA-2747 / Y51MC23)</name>
    <dbReference type="NCBI Taxonomy" id="498848"/>
    <lineage>
        <taxon>Bacteria</taxon>
        <taxon>Thermotogati</taxon>
        <taxon>Deinococcota</taxon>
        <taxon>Deinococci</taxon>
        <taxon>Thermales</taxon>
        <taxon>Thermaceae</taxon>
        <taxon>Thermus</taxon>
    </lineage>
</organism>
<evidence type="ECO:0000313" key="2">
    <source>
        <dbReference type="EMBL" id="ALJ89919.1"/>
    </source>
</evidence>
<reference evidence="3" key="1">
    <citation type="journal article" date="2015" name="PLoS ONE">
        <title>Complete Genome Sequence of Thermus aquaticus Y51MC23.</title>
        <authorList>
            <person name="Brumm P.J."/>
            <person name="Monsma S."/>
            <person name="Keough B."/>
            <person name="Jasinovica S."/>
            <person name="Ferguson E."/>
            <person name="Schoenfeld T."/>
            <person name="Lodes M."/>
            <person name="Mead D.A."/>
        </authorList>
    </citation>
    <scope>NUCLEOTIDE SEQUENCE [LARGE SCALE GENOMIC DNA]</scope>
    <source>
        <strain evidence="3">BAA-2747 / Y51MC23</strain>
    </source>
</reference>
<sequence>MEDLLSWDVPFDHLEAPQGLASRVEAVEKEGVRAWRVLFFQHPSGLRGRGGRSGRGGLAGGARRL</sequence>
<feature type="region of interest" description="Disordered" evidence="1">
    <location>
        <begin position="46"/>
        <end position="65"/>
    </location>
</feature>
<gene>
    <name evidence="2" type="ORF">TO73_0038</name>
</gene>
<evidence type="ECO:0000256" key="1">
    <source>
        <dbReference type="SAM" id="MobiDB-lite"/>
    </source>
</evidence>
<proteinExistence type="predicted"/>
<dbReference type="Proteomes" id="UP000058660">
    <property type="component" value="Chromosome"/>
</dbReference>
<dbReference type="EMBL" id="CP010822">
    <property type="protein sequence ID" value="ALJ89919.1"/>
    <property type="molecule type" value="Genomic_DNA"/>
</dbReference>
<evidence type="ECO:0000313" key="3">
    <source>
        <dbReference type="Proteomes" id="UP000058660"/>
    </source>
</evidence>
<feature type="compositionally biased region" description="Gly residues" evidence="1">
    <location>
        <begin position="47"/>
        <end position="65"/>
    </location>
</feature>
<dbReference type="RefSeq" id="WP_040684639.1">
    <property type="nucleotide sequence ID" value="NZ_CP010822.1"/>
</dbReference>
<accession>A0ABM5VJA0</accession>